<comment type="caution">
    <text evidence="2">The sequence shown here is derived from an EMBL/GenBank/DDBJ whole genome shotgun (WGS) entry which is preliminary data.</text>
</comment>
<reference evidence="2 3" key="1">
    <citation type="submission" date="2022-03" db="EMBL/GenBank/DDBJ databases">
        <authorList>
            <person name="Jo J.-H."/>
            <person name="Im W.-T."/>
        </authorList>
    </citation>
    <scope>NUCLEOTIDE SEQUENCE [LARGE SCALE GENOMIC DNA]</scope>
    <source>
        <strain evidence="2 3">MA9</strain>
    </source>
</reference>
<keyword evidence="1" id="KW-1133">Transmembrane helix</keyword>
<dbReference type="Proteomes" id="UP001316087">
    <property type="component" value="Unassembled WGS sequence"/>
</dbReference>
<proteinExistence type="predicted"/>
<keyword evidence="1" id="KW-0472">Membrane</keyword>
<keyword evidence="3" id="KW-1185">Reference proteome</keyword>
<accession>A0ABS9UIA2</accession>
<sequence>MKRVLNILLAIIVIVVGFYFVINFKPPKPSITIENKKVEVIQGSYCWGGLIYGQCVDKISPPDMILHKKLKPVVVSPGAKLKIEFNREPHENSLYLSVWMDNDELEDVLLKDNTYLVSKEKGIYVYSVSAHWKKGSSSYNFLVEVK</sequence>
<gene>
    <name evidence="2" type="ORF">LZ480_19600</name>
</gene>
<keyword evidence="1" id="KW-0812">Transmembrane</keyword>
<dbReference type="RefSeq" id="WP_241371223.1">
    <property type="nucleotide sequence ID" value="NZ_JAKZFC010000028.1"/>
</dbReference>
<evidence type="ECO:0000256" key="1">
    <source>
        <dbReference type="SAM" id="Phobius"/>
    </source>
</evidence>
<name>A0ABS9UIA2_9BACL</name>
<feature type="transmembrane region" description="Helical" evidence="1">
    <location>
        <begin position="7"/>
        <end position="24"/>
    </location>
</feature>
<organism evidence="2 3">
    <name type="scientific">Solibacillus palustris</name>
    <dbReference type="NCBI Taxonomy" id="2908203"/>
    <lineage>
        <taxon>Bacteria</taxon>
        <taxon>Bacillati</taxon>
        <taxon>Bacillota</taxon>
        <taxon>Bacilli</taxon>
        <taxon>Bacillales</taxon>
        <taxon>Caryophanaceae</taxon>
        <taxon>Solibacillus</taxon>
    </lineage>
</organism>
<evidence type="ECO:0000313" key="3">
    <source>
        <dbReference type="Proteomes" id="UP001316087"/>
    </source>
</evidence>
<dbReference type="EMBL" id="JAKZFC010000028">
    <property type="protein sequence ID" value="MCH7324066.1"/>
    <property type="molecule type" value="Genomic_DNA"/>
</dbReference>
<evidence type="ECO:0000313" key="2">
    <source>
        <dbReference type="EMBL" id="MCH7324066.1"/>
    </source>
</evidence>
<protein>
    <submittedName>
        <fullName evidence="2">Uncharacterized protein</fullName>
    </submittedName>
</protein>